<sequence length="171" mass="18156">MQNKTKRLALMGLLTALGLIIGYIEFLIPIPLGIPGVKPGFANIVIVWALYSLGPWEALMINGMRIFLSGFLFGNFSMILYSLAGAAVSFLCMCLAKKSGLFSMTGVSMIGGVMHNMGQLLVAMAVLETVSLVYYGPVLLAAGVITGLLIGIVTGEVKKRITAALVKKIES</sequence>
<evidence type="ECO:0000313" key="3">
    <source>
        <dbReference type="Proteomes" id="UP001470288"/>
    </source>
</evidence>
<keyword evidence="1" id="KW-0472">Membrane</keyword>
<evidence type="ECO:0000256" key="1">
    <source>
        <dbReference type="SAM" id="Phobius"/>
    </source>
</evidence>
<reference evidence="2 3" key="1">
    <citation type="submission" date="2024-03" db="EMBL/GenBank/DDBJ databases">
        <title>Human intestinal bacterial collection.</title>
        <authorList>
            <person name="Pauvert C."/>
            <person name="Hitch T.C.A."/>
            <person name="Clavel T."/>
        </authorList>
    </citation>
    <scope>NUCLEOTIDE SEQUENCE [LARGE SCALE GENOMIC DNA]</scope>
    <source>
        <strain evidence="2 3">CLA-AA-H78B</strain>
    </source>
</reference>
<evidence type="ECO:0000313" key="2">
    <source>
        <dbReference type="EMBL" id="MEQ2577230.1"/>
    </source>
</evidence>
<dbReference type="PIRSF" id="PIRSF027391">
    <property type="entry name" value="Hpre_diP_synt_I"/>
    <property type="match status" value="1"/>
</dbReference>
<keyword evidence="3" id="KW-1185">Reference proteome</keyword>
<feature type="transmembrane region" description="Helical" evidence="1">
    <location>
        <begin position="6"/>
        <end position="28"/>
    </location>
</feature>
<keyword evidence="1" id="KW-1133">Transmembrane helix</keyword>
<dbReference type="Pfam" id="PF07456">
    <property type="entry name" value="Hpre_diP_synt_I"/>
    <property type="match status" value="1"/>
</dbReference>
<keyword evidence="1" id="KW-0812">Transmembrane</keyword>
<dbReference type="EMBL" id="JBBMFC010000001">
    <property type="protein sequence ID" value="MEQ2577230.1"/>
    <property type="molecule type" value="Genomic_DNA"/>
</dbReference>
<feature type="transmembrane region" description="Helical" evidence="1">
    <location>
        <begin position="40"/>
        <end position="59"/>
    </location>
</feature>
<feature type="transmembrane region" description="Helical" evidence="1">
    <location>
        <begin position="71"/>
        <end position="95"/>
    </location>
</feature>
<name>A0ABV1HWD1_9FIRM</name>
<feature type="transmembrane region" description="Helical" evidence="1">
    <location>
        <begin position="133"/>
        <end position="153"/>
    </location>
</feature>
<gene>
    <name evidence="2" type="ORF">WMO62_00035</name>
</gene>
<dbReference type="Proteomes" id="UP001470288">
    <property type="component" value="Unassembled WGS sequence"/>
</dbReference>
<dbReference type="Gene3D" id="1.10.1760.20">
    <property type="match status" value="1"/>
</dbReference>
<dbReference type="InterPro" id="IPR014535">
    <property type="entry name" value="Hpre_diP_synt_I"/>
</dbReference>
<organism evidence="2 3">
    <name type="scientific">Hominiventricola aquisgranensis</name>
    <dbReference type="NCBI Taxonomy" id="3133164"/>
    <lineage>
        <taxon>Bacteria</taxon>
        <taxon>Bacillati</taxon>
        <taxon>Bacillota</taxon>
        <taxon>Clostridia</taxon>
        <taxon>Lachnospirales</taxon>
        <taxon>Lachnospiraceae</taxon>
        <taxon>Hominiventricola</taxon>
    </lineage>
</organism>
<dbReference type="RefSeq" id="WP_349143378.1">
    <property type="nucleotide sequence ID" value="NZ_JBBMFC010000001.1"/>
</dbReference>
<dbReference type="InterPro" id="IPR010898">
    <property type="entry name" value="Hpre_diP_synth_I"/>
</dbReference>
<feature type="transmembrane region" description="Helical" evidence="1">
    <location>
        <begin position="107"/>
        <end position="127"/>
    </location>
</feature>
<comment type="caution">
    <text evidence="2">The sequence shown here is derived from an EMBL/GenBank/DDBJ whole genome shotgun (WGS) entry which is preliminary data.</text>
</comment>
<protein>
    <submittedName>
        <fullName evidence="2">Gx transporter family protein</fullName>
    </submittedName>
</protein>
<accession>A0ABV1HWD1</accession>
<proteinExistence type="predicted"/>